<dbReference type="eggNOG" id="COG1560">
    <property type="taxonomic scope" value="Bacteria"/>
</dbReference>
<dbReference type="EMBL" id="ACVB02000024">
    <property type="protein sequence ID" value="EEX73956.1"/>
    <property type="molecule type" value="Genomic_DNA"/>
</dbReference>
<protein>
    <recommendedName>
        <fullName evidence="9">Lipid A biosynthesis (KDO)2-(Lauroyl)-lipid IVA acyltransferase</fullName>
    </recommendedName>
</protein>
<evidence type="ECO:0000256" key="2">
    <source>
        <dbReference type="ARBA" id="ARBA00022475"/>
    </source>
</evidence>
<comment type="subcellular location">
    <subcellularLocation>
        <location evidence="1">Cell inner membrane</location>
    </subcellularLocation>
</comment>
<keyword evidence="5" id="KW-0472">Membrane</keyword>
<organism evidence="7 8">
    <name type="scientific">Leptotrichia hofstadii F0254</name>
    <dbReference type="NCBI Taxonomy" id="634994"/>
    <lineage>
        <taxon>Bacteria</taxon>
        <taxon>Fusobacteriati</taxon>
        <taxon>Fusobacteriota</taxon>
        <taxon>Fusobacteriia</taxon>
        <taxon>Fusobacteriales</taxon>
        <taxon>Leptotrichiaceae</taxon>
        <taxon>Leptotrichia</taxon>
    </lineage>
</organism>
<dbReference type="Pfam" id="PF03279">
    <property type="entry name" value="Lip_A_acyltrans"/>
    <property type="match status" value="1"/>
</dbReference>
<evidence type="ECO:0000256" key="3">
    <source>
        <dbReference type="ARBA" id="ARBA00022519"/>
    </source>
</evidence>
<dbReference type="PANTHER" id="PTHR30606">
    <property type="entry name" value="LIPID A BIOSYNTHESIS LAUROYL ACYLTRANSFERASE"/>
    <property type="match status" value="1"/>
</dbReference>
<keyword evidence="4" id="KW-0808">Transferase</keyword>
<gene>
    <name evidence="7" type="ORF">GCWU000323_02099</name>
</gene>
<name>C9MZX9_9FUSO</name>
<evidence type="ECO:0000256" key="5">
    <source>
        <dbReference type="ARBA" id="ARBA00023136"/>
    </source>
</evidence>
<evidence type="ECO:0000256" key="1">
    <source>
        <dbReference type="ARBA" id="ARBA00004533"/>
    </source>
</evidence>
<dbReference type="PANTHER" id="PTHR30606:SF10">
    <property type="entry name" value="PHOSPHATIDYLINOSITOL MANNOSIDE ACYLTRANSFERASE"/>
    <property type="match status" value="1"/>
</dbReference>
<reference evidence="7 8" key="1">
    <citation type="submission" date="2009-09" db="EMBL/GenBank/DDBJ databases">
        <authorList>
            <person name="Weinstock G."/>
            <person name="Sodergren E."/>
            <person name="Clifton S."/>
            <person name="Fulton L."/>
            <person name="Fulton B."/>
            <person name="Courtney L."/>
            <person name="Fronick C."/>
            <person name="Harrison M."/>
            <person name="Strong C."/>
            <person name="Farmer C."/>
            <person name="Delahaunty K."/>
            <person name="Markovic C."/>
            <person name="Hall O."/>
            <person name="Minx P."/>
            <person name="Tomlinson C."/>
            <person name="Mitreva M."/>
            <person name="Nelson J."/>
            <person name="Hou S."/>
            <person name="Wollam A."/>
            <person name="Pepin K.H."/>
            <person name="Johnson M."/>
            <person name="Bhonagiri V."/>
            <person name="Nash W.E."/>
            <person name="Warren W."/>
            <person name="Chinwalla A."/>
            <person name="Mardis E.R."/>
            <person name="Wilson R.K."/>
        </authorList>
    </citation>
    <scope>NUCLEOTIDE SEQUENCE [LARGE SCALE GENOMIC DNA]</scope>
    <source>
        <strain evidence="7 8">F0254</strain>
    </source>
</reference>
<dbReference type="GO" id="GO:0009247">
    <property type="term" value="P:glycolipid biosynthetic process"/>
    <property type="evidence" value="ECO:0007669"/>
    <property type="project" value="UniProtKB-ARBA"/>
</dbReference>
<comment type="caution">
    <text evidence="7">The sequence shown here is derived from an EMBL/GenBank/DDBJ whole genome shotgun (WGS) entry which is preliminary data.</text>
</comment>
<dbReference type="AlphaFoldDB" id="C9MZX9"/>
<evidence type="ECO:0000313" key="8">
    <source>
        <dbReference type="Proteomes" id="UP000006233"/>
    </source>
</evidence>
<sequence>MFIPIRIISNKFIESYMDKIRFKNNMTYFPEQNYKSFLKNKNSKGVFVLLSDVRKPDGDKITFFGLPTTNSGFPAYFSKKENIPIVIIHNEVDENNICHIFIDKVIHPENYKNRHEIMKSILTEYEKIILKLPEQWFWFQDRWRDGI</sequence>
<dbReference type="GO" id="GO:0005886">
    <property type="term" value="C:plasma membrane"/>
    <property type="evidence" value="ECO:0007669"/>
    <property type="project" value="UniProtKB-SubCell"/>
</dbReference>
<dbReference type="InterPro" id="IPR004960">
    <property type="entry name" value="LipA_acyltrans"/>
</dbReference>
<proteinExistence type="predicted"/>
<dbReference type="Proteomes" id="UP000006233">
    <property type="component" value="Unassembled WGS sequence"/>
</dbReference>
<accession>C9MZX9</accession>
<keyword evidence="3" id="KW-0997">Cell inner membrane</keyword>
<evidence type="ECO:0000313" key="7">
    <source>
        <dbReference type="EMBL" id="EEX73956.1"/>
    </source>
</evidence>
<keyword evidence="2" id="KW-1003">Cell membrane</keyword>
<evidence type="ECO:0000256" key="4">
    <source>
        <dbReference type="ARBA" id="ARBA00022679"/>
    </source>
</evidence>
<dbReference type="HOGENOM" id="CLU_1765750_0_0_0"/>
<evidence type="ECO:0000256" key="6">
    <source>
        <dbReference type="ARBA" id="ARBA00023315"/>
    </source>
</evidence>
<dbReference type="STRING" id="634994.GCWU000323_02099"/>
<evidence type="ECO:0008006" key="9">
    <source>
        <dbReference type="Google" id="ProtNLM"/>
    </source>
</evidence>
<keyword evidence="6" id="KW-0012">Acyltransferase</keyword>
<dbReference type="GO" id="GO:0016746">
    <property type="term" value="F:acyltransferase activity"/>
    <property type="evidence" value="ECO:0007669"/>
    <property type="project" value="UniProtKB-KW"/>
</dbReference>